<sequence length="263" mass="29496">MRKISASPAYNVRFKQQIEKQRALARIISTPRVLQQGESDGLLWYDMDYVQGHGFVSFAPLQAVSDIPRIVEQLTKPLHRLAETASGSLDDGLFVAKVIELNASVRRSPFYPAYVAFLDDLLDALGEADWTGIPRTMCHGDLTVENMLIREDGSIVFIDLLDGNLESMWMDVAKLLQDLESGWSLRSLLWQERPDATAKLLRTISHYLADEVTTQMTGLFPGLFARLPALRALQAMRVLPYVHDKAIFAGVIAGLKRIRLIEA</sequence>
<proteinExistence type="predicted"/>
<dbReference type="SUPFAM" id="SSF56112">
    <property type="entry name" value="Protein kinase-like (PK-like)"/>
    <property type="match status" value="1"/>
</dbReference>
<feature type="domain" description="Aminoglycoside phosphotransferase" evidence="1">
    <location>
        <begin position="12"/>
        <end position="182"/>
    </location>
</feature>
<protein>
    <recommendedName>
        <fullName evidence="1">Aminoglycoside phosphotransferase domain-containing protein</fullName>
    </recommendedName>
</protein>
<dbReference type="InterPro" id="IPR002575">
    <property type="entry name" value="Aminoglycoside_PTrfase"/>
</dbReference>
<dbReference type="Proteomes" id="UP000630142">
    <property type="component" value="Unassembled WGS sequence"/>
</dbReference>
<name>A0A8J3GM86_9HYPH</name>
<comment type="caution">
    <text evidence="2">The sequence shown here is derived from an EMBL/GenBank/DDBJ whole genome shotgun (WGS) entry which is preliminary data.</text>
</comment>
<dbReference type="Gene3D" id="3.90.1200.10">
    <property type="match status" value="1"/>
</dbReference>
<keyword evidence="3" id="KW-1185">Reference proteome</keyword>
<reference evidence="2" key="2">
    <citation type="submission" date="2020-09" db="EMBL/GenBank/DDBJ databases">
        <authorList>
            <person name="Sun Q."/>
            <person name="Kim S."/>
        </authorList>
    </citation>
    <scope>NUCLEOTIDE SEQUENCE</scope>
    <source>
        <strain evidence="2">KCTC 42249</strain>
    </source>
</reference>
<organism evidence="2 3">
    <name type="scientific">Tianweitania populi</name>
    <dbReference type="NCBI Taxonomy" id="1607949"/>
    <lineage>
        <taxon>Bacteria</taxon>
        <taxon>Pseudomonadati</taxon>
        <taxon>Pseudomonadota</taxon>
        <taxon>Alphaproteobacteria</taxon>
        <taxon>Hyphomicrobiales</taxon>
        <taxon>Phyllobacteriaceae</taxon>
        <taxon>Tianweitania</taxon>
    </lineage>
</organism>
<dbReference type="EMBL" id="BMZQ01000003">
    <property type="protein sequence ID" value="GHD21430.1"/>
    <property type="molecule type" value="Genomic_DNA"/>
</dbReference>
<dbReference type="InterPro" id="IPR011009">
    <property type="entry name" value="Kinase-like_dom_sf"/>
</dbReference>
<dbReference type="AlphaFoldDB" id="A0A8J3GM86"/>
<accession>A0A8J3GM86</accession>
<gene>
    <name evidence="2" type="ORF">GCM10016234_35070</name>
</gene>
<evidence type="ECO:0000259" key="1">
    <source>
        <dbReference type="Pfam" id="PF01636"/>
    </source>
</evidence>
<dbReference type="Pfam" id="PF01636">
    <property type="entry name" value="APH"/>
    <property type="match status" value="1"/>
</dbReference>
<evidence type="ECO:0000313" key="2">
    <source>
        <dbReference type="EMBL" id="GHD21430.1"/>
    </source>
</evidence>
<reference evidence="2" key="1">
    <citation type="journal article" date="2014" name="Int. J. Syst. Evol. Microbiol.">
        <title>Complete genome sequence of Corynebacterium casei LMG S-19264T (=DSM 44701T), isolated from a smear-ripened cheese.</title>
        <authorList>
            <consortium name="US DOE Joint Genome Institute (JGI-PGF)"/>
            <person name="Walter F."/>
            <person name="Albersmeier A."/>
            <person name="Kalinowski J."/>
            <person name="Ruckert C."/>
        </authorList>
    </citation>
    <scope>NUCLEOTIDE SEQUENCE</scope>
    <source>
        <strain evidence="2">KCTC 42249</strain>
    </source>
</reference>
<evidence type="ECO:0000313" key="3">
    <source>
        <dbReference type="Proteomes" id="UP000630142"/>
    </source>
</evidence>